<feature type="region of interest" description="Disordered" evidence="1">
    <location>
        <begin position="1"/>
        <end position="21"/>
    </location>
</feature>
<dbReference type="EMBL" id="CP102381">
    <property type="protein sequence ID" value="WEJ62778.1"/>
    <property type="molecule type" value="Genomic_DNA"/>
</dbReference>
<evidence type="ECO:0000256" key="1">
    <source>
        <dbReference type="SAM" id="MobiDB-lite"/>
    </source>
</evidence>
<evidence type="ECO:0000313" key="2">
    <source>
        <dbReference type="EMBL" id="WEJ62778.1"/>
    </source>
</evidence>
<evidence type="ECO:0008006" key="4">
    <source>
        <dbReference type="Google" id="ProtNLM"/>
    </source>
</evidence>
<protein>
    <recommendedName>
        <fullName evidence="4">Hemerythrin HHE cation binding domain-containing protein</fullName>
    </recommendedName>
</protein>
<dbReference type="Proteomes" id="UP001222275">
    <property type="component" value="Chromosome"/>
</dbReference>
<accession>A0ABY8CF88</accession>
<sequence length="153" mass="17645">MESKSAHRNYKHGHGSDEQHKQDQALFSQLLEQHTKLKRTTEQLTNGICSRTTSESPELARILQEHVVGMEKRFGMGRAIRSWDPLFSALFEYKDQINMEYHNIKNGVEATLTSEDPKIIELIHCHDETLHGFVNEGFNAGKRESPKPEWLTD</sequence>
<evidence type="ECO:0000313" key="3">
    <source>
        <dbReference type="Proteomes" id="UP001222275"/>
    </source>
</evidence>
<organism evidence="2 3">
    <name type="scientific">Thiomicrorhabdus lithotrophica</name>
    <dbReference type="NCBI Taxonomy" id="2949997"/>
    <lineage>
        <taxon>Bacteria</taxon>
        <taxon>Pseudomonadati</taxon>
        <taxon>Pseudomonadota</taxon>
        <taxon>Gammaproteobacteria</taxon>
        <taxon>Thiotrichales</taxon>
        <taxon>Piscirickettsiaceae</taxon>
        <taxon>Thiomicrorhabdus</taxon>
    </lineage>
</organism>
<keyword evidence="3" id="KW-1185">Reference proteome</keyword>
<feature type="compositionally biased region" description="Basic residues" evidence="1">
    <location>
        <begin position="1"/>
        <end position="13"/>
    </location>
</feature>
<reference evidence="2 3" key="1">
    <citation type="submission" date="2022-06" db="EMBL/GenBank/DDBJ databases">
        <title>Thiomicrohabdus sp. nov, an obligately chemolithoautotrophic, sulfur-oxidizing bacterium isolated from beach of Guanyin Mountain. Amoy.</title>
        <authorList>
            <person name="Zhu H."/>
        </authorList>
    </citation>
    <scope>NUCLEOTIDE SEQUENCE [LARGE SCALE GENOMIC DNA]</scope>
    <source>
        <strain evidence="2 3">XGS-01</strain>
    </source>
</reference>
<name>A0ABY8CF88_9GAMM</name>
<gene>
    <name evidence="2" type="ORF">NR989_00605</name>
</gene>
<dbReference type="RefSeq" id="WP_275595034.1">
    <property type="nucleotide sequence ID" value="NZ_CP102381.1"/>
</dbReference>
<proteinExistence type="predicted"/>